<evidence type="ECO:0000259" key="1">
    <source>
        <dbReference type="SMART" id="SM00953"/>
    </source>
</evidence>
<gene>
    <name evidence="2" type="ORF">VI08_07145</name>
</gene>
<proteinExistence type="predicted"/>
<dbReference type="Proteomes" id="UP000033651">
    <property type="component" value="Unassembled WGS sequence"/>
</dbReference>
<feature type="domain" description="RES" evidence="1">
    <location>
        <begin position="79"/>
        <end position="203"/>
    </location>
</feature>
<comment type="caution">
    <text evidence="2">The sequence shown here is derived from an EMBL/GenBank/DDBJ whole genome shotgun (WGS) entry which is preliminary data.</text>
</comment>
<accession>A0A0F3KX76</accession>
<sequence length="233" mass="25686">MSAAPPLRRIRWSHAYRIVSSRFPPIGLFDRIADPADIDAVMQVESMTNPRLRDEIGALRLVPQERRIAGPGTSPVMAAFAHIAPDGSRFSDGHWGVFYAAHTVATAIEETVFHREAFMAATNEPPTDVQVRCYRTSIAGRFHDIRGGWPAEHDADSYVASVKLARQLRDEGSNGIVYDSARHAGGECVAAFYPDVVAPCIQAEHFIYRWNGKRIEAVLKVTPVPRQGLSPGP</sequence>
<reference evidence="2 3" key="1">
    <citation type="submission" date="2015-03" db="EMBL/GenBank/DDBJ databases">
        <title>Draft genome sequence of Luteibacter yeojuensis strain SU11.</title>
        <authorList>
            <person name="Sulaiman J."/>
            <person name="Priya K."/>
            <person name="Chan K.-G."/>
        </authorList>
    </citation>
    <scope>NUCLEOTIDE SEQUENCE [LARGE SCALE GENOMIC DNA]</scope>
    <source>
        <strain evidence="2 3">SU11</strain>
    </source>
</reference>
<evidence type="ECO:0000313" key="2">
    <source>
        <dbReference type="EMBL" id="KJV35761.1"/>
    </source>
</evidence>
<dbReference type="PATRIC" id="fig|345309.4.peg.633"/>
<dbReference type="Pfam" id="PF08808">
    <property type="entry name" value="RES"/>
    <property type="match status" value="1"/>
</dbReference>
<dbReference type="OrthoDB" id="9795903at2"/>
<name>A0A0F3KX76_9GAMM</name>
<dbReference type="EMBL" id="JZRB01000014">
    <property type="protein sequence ID" value="KJV35761.1"/>
    <property type="molecule type" value="Genomic_DNA"/>
</dbReference>
<dbReference type="SMART" id="SM00953">
    <property type="entry name" value="RES"/>
    <property type="match status" value="1"/>
</dbReference>
<keyword evidence="3" id="KW-1185">Reference proteome</keyword>
<evidence type="ECO:0000313" key="3">
    <source>
        <dbReference type="Proteomes" id="UP000033651"/>
    </source>
</evidence>
<dbReference type="AlphaFoldDB" id="A0A0F3KX76"/>
<dbReference type="RefSeq" id="WP_045828858.1">
    <property type="nucleotide sequence ID" value="NZ_JZRB01000014.1"/>
</dbReference>
<organism evidence="2 3">
    <name type="scientific">Luteibacter yeojuensis</name>
    <dbReference type="NCBI Taxonomy" id="345309"/>
    <lineage>
        <taxon>Bacteria</taxon>
        <taxon>Pseudomonadati</taxon>
        <taxon>Pseudomonadota</taxon>
        <taxon>Gammaproteobacteria</taxon>
        <taxon>Lysobacterales</taxon>
        <taxon>Rhodanobacteraceae</taxon>
        <taxon>Luteibacter</taxon>
    </lineage>
</organism>
<protein>
    <submittedName>
        <fullName evidence="2">RES domain protein</fullName>
    </submittedName>
</protein>
<dbReference type="InterPro" id="IPR014914">
    <property type="entry name" value="RES_dom"/>
</dbReference>